<evidence type="ECO:0000313" key="1">
    <source>
        <dbReference type="EMBL" id="KCZ73515.1"/>
    </source>
</evidence>
<gene>
    <name evidence="1" type="ORF">ANME2D_00583</name>
</gene>
<dbReference type="AlphaFoldDB" id="A0A062VEA0"/>
<keyword evidence="2" id="KW-1185">Reference proteome</keyword>
<evidence type="ECO:0000313" key="2">
    <source>
        <dbReference type="Proteomes" id="UP000027153"/>
    </source>
</evidence>
<reference evidence="1 2" key="1">
    <citation type="journal article" date="2013" name="Nature">
        <title>Anaerobic oxidation of methane coupled to nitrate reduction in a novel archaeal lineage.</title>
        <authorList>
            <person name="Haroon M.F."/>
            <person name="Hu S."/>
            <person name="Shi Y."/>
            <person name="Imelfort M."/>
            <person name="Keller J."/>
            <person name="Hugenholtz P."/>
            <person name="Yuan Z."/>
            <person name="Tyson G.W."/>
        </authorList>
    </citation>
    <scope>NUCLEOTIDE SEQUENCE [LARGE SCALE GENOMIC DNA]</scope>
    <source>
        <strain evidence="1 2">ANME-2d</strain>
    </source>
</reference>
<sequence length="342" mass="38693">MDFLKGKFNEELLAEIEDNGNVKIAGSSFTPDSILKEMDSDGYNEAFSDWLDQRKKRLLIKADEILRLYDNQGRFNRLRDSYKRGAVIPFIGAGMSIPSGYPGWTKFLCQLRNETRVSEDDLNNLLSQGKYEEAVQALADDMPAGSFDEAIENAFGHDEDLAGTIQMLPYIFNTSIITTNFDDVIKRCYEAANLSFLEILLGANARELPRYLGEGSKVLIKLHGKANSRHSRVLTYTEYQRHYREGNCLLNVIEAISTKTLLFIGCSLVVDRTIQVLTQLVETKGHDVAIRHYALLSIGEDEDRLARRDHLAMANIFPIWYPADEDHDECIEALLWKLIGGG</sequence>
<accession>A0A062VEA0</accession>
<dbReference type="OrthoDB" id="375978at2157"/>
<proteinExistence type="predicted"/>
<comment type="caution">
    <text evidence="1">The sequence shown here is derived from an EMBL/GenBank/DDBJ whole genome shotgun (WGS) entry which is preliminary data.</text>
</comment>
<organism evidence="1 2">
    <name type="scientific">Candidatus Methanoperedens nitratireducens</name>
    <dbReference type="NCBI Taxonomy" id="1392998"/>
    <lineage>
        <taxon>Archaea</taxon>
        <taxon>Methanobacteriati</taxon>
        <taxon>Methanobacteriota</taxon>
        <taxon>Stenosarchaea group</taxon>
        <taxon>Methanomicrobia</taxon>
        <taxon>Methanosarcinales</taxon>
        <taxon>ANME-2 cluster</taxon>
        <taxon>Candidatus Methanoperedentaceae</taxon>
        <taxon>Candidatus Methanoperedens</taxon>
    </lineage>
</organism>
<dbReference type="Proteomes" id="UP000027153">
    <property type="component" value="Unassembled WGS sequence"/>
</dbReference>
<dbReference type="InterPro" id="IPR029035">
    <property type="entry name" value="DHS-like_NAD/FAD-binding_dom"/>
</dbReference>
<dbReference type="SUPFAM" id="SSF52467">
    <property type="entry name" value="DHS-like NAD/FAD-binding domain"/>
    <property type="match status" value="1"/>
</dbReference>
<dbReference type="Pfam" id="PF13289">
    <property type="entry name" value="SIR2_2"/>
    <property type="match status" value="1"/>
</dbReference>
<dbReference type="RefSeq" id="WP_048089015.1">
    <property type="nucleotide sequence ID" value="NZ_JMIY01000001.1"/>
</dbReference>
<name>A0A062VEA0_9EURY</name>
<protein>
    <submittedName>
        <fullName evidence="1">Uncharacterized protein</fullName>
    </submittedName>
</protein>
<dbReference type="EMBL" id="JMIY01000001">
    <property type="protein sequence ID" value="KCZ73515.1"/>
    <property type="molecule type" value="Genomic_DNA"/>
</dbReference>